<gene>
    <name evidence="2" type="primary">dhbF</name>
    <name evidence="2" type="ORF">PEL8287_03932</name>
</gene>
<evidence type="ECO:0000313" key="2">
    <source>
        <dbReference type="EMBL" id="SLN71027.1"/>
    </source>
</evidence>
<dbReference type="GO" id="GO:0043041">
    <property type="term" value="P:amino acid activation for nonribosomal peptide biosynthetic process"/>
    <property type="evidence" value="ECO:0007669"/>
    <property type="project" value="TreeGrafter"/>
</dbReference>
<dbReference type="Pfam" id="PF00550">
    <property type="entry name" value="PP-binding"/>
    <property type="match status" value="1"/>
</dbReference>
<dbReference type="Pfam" id="PF00975">
    <property type="entry name" value="Thioesterase"/>
    <property type="match status" value="1"/>
</dbReference>
<keyword evidence="3" id="KW-1185">Reference proteome</keyword>
<dbReference type="SUPFAM" id="SSF56801">
    <property type="entry name" value="Acetyl-CoA synthetase-like"/>
    <property type="match status" value="1"/>
</dbReference>
<name>A0A1Y5TV99_9RHOB</name>
<dbReference type="Proteomes" id="UP000193827">
    <property type="component" value="Unassembled WGS sequence"/>
</dbReference>
<dbReference type="InterPro" id="IPR036736">
    <property type="entry name" value="ACP-like_sf"/>
</dbReference>
<dbReference type="PANTHER" id="PTHR45527:SF1">
    <property type="entry name" value="FATTY ACID SYNTHASE"/>
    <property type="match status" value="1"/>
</dbReference>
<dbReference type="InterPro" id="IPR045851">
    <property type="entry name" value="AMP-bd_C_sf"/>
</dbReference>
<dbReference type="Pfam" id="PF00501">
    <property type="entry name" value="AMP-binding"/>
    <property type="match status" value="1"/>
</dbReference>
<dbReference type="Gene3D" id="3.40.50.1820">
    <property type="entry name" value="alpha/beta hydrolase"/>
    <property type="match status" value="1"/>
</dbReference>
<dbReference type="Gene3D" id="3.40.50.12780">
    <property type="entry name" value="N-terminal domain of ligase-like"/>
    <property type="match status" value="1"/>
</dbReference>
<dbReference type="NCBIfam" id="TIGR01733">
    <property type="entry name" value="AA-adenyl-dom"/>
    <property type="match status" value="1"/>
</dbReference>
<dbReference type="InterPro" id="IPR010071">
    <property type="entry name" value="AA_adenyl_dom"/>
</dbReference>
<dbReference type="EMBL" id="FWFL01000024">
    <property type="protein sequence ID" value="SLN71027.1"/>
    <property type="molecule type" value="Genomic_DNA"/>
</dbReference>
<dbReference type="InterPro" id="IPR029058">
    <property type="entry name" value="AB_hydrolase_fold"/>
</dbReference>
<dbReference type="PROSITE" id="PS50075">
    <property type="entry name" value="CARRIER"/>
    <property type="match status" value="1"/>
</dbReference>
<dbReference type="CDD" id="cd05930">
    <property type="entry name" value="A_NRPS"/>
    <property type="match status" value="1"/>
</dbReference>
<dbReference type="SUPFAM" id="SSF47336">
    <property type="entry name" value="ACP-like"/>
    <property type="match status" value="1"/>
</dbReference>
<dbReference type="GO" id="GO:0031177">
    <property type="term" value="F:phosphopantetheine binding"/>
    <property type="evidence" value="ECO:0007669"/>
    <property type="project" value="TreeGrafter"/>
</dbReference>
<dbReference type="InterPro" id="IPR001031">
    <property type="entry name" value="Thioesterase"/>
</dbReference>
<dbReference type="InterPro" id="IPR042099">
    <property type="entry name" value="ANL_N_sf"/>
</dbReference>
<dbReference type="PANTHER" id="PTHR45527">
    <property type="entry name" value="NONRIBOSOMAL PEPTIDE SYNTHETASE"/>
    <property type="match status" value="1"/>
</dbReference>
<accession>A0A1Y5TV99</accession>
<dbReference type="InterPro" id="IPR000873">
    <property type="entry name" value="AMP-dep_synth/lig_dom"/>
</dbReference>
<dbReference type="Pfam" id="PF13193">
    <property type="entry name" value="AMP-binding_C"/>
    <property type="match status" value="1"/>
</dbReference>
<dbReference type="InterPro" id="IPR025110">
    <property type="entry name" value="AMP-bd_C"/>
</dbReference>
<dbReference type="GO" id="GO:0005737">
    <property type="term" value="C:cytoplasm"/>
    <property type="evidence" value="ECO:0007669"/>
    <property type="project" value="TreeGrafter"/>
</dbReference>
<dbReference type="GO" id="GO:0044550">
    <property type="term" value="P:secondary metabolite biosynthetic process"/>
    <property type="evidence" value="ECO:0007669"/>
    <property type="project" value="TreeGrafter"/>
</dbReference>
<dbReference type="InterPro" id="IPR020845">
    <property type="entry name" value="AMP-binding_CS"/>
</dbReference>
<organism evidence="2 3">
    <name type="scientific">Roseovarius litorisediminis</name>
    <dbReference type="NCBI Taxonomy" id="1312363"/>
    <lineage>
        <taxon>Bacteria</taxon>
        <taxon>Pseudomonadati</taxon>
        <taxon>Pseudomonadota</taxon>
        <taxon>Alphaproteobacteria</taxon>
        <taxon>Rhodobacterales</taxon>
        <taxon>Roseobacteraceae</taxon>
        <taxon>Roseovarius</taxon>
    </lineage>
</organism>
<sequence length="911" mass="99913">MTRVPETGPGQTGFDGNLAKWFDNQAQSNPDAIAIIDDRARTYDQLRRRMMAYTRGLSTYDLQPESTVALLVSRDFDMVALMLAILWCGHAYVPIDPDDPVDRGIGILNAASCALVVTDATHHARLKTADAAGWLPPLVLNGAMIKMGEDRDTFVCAPGGARLAYILFTSGSTGVPKGVEVEHRQVLHILKAAGELFDFRPSDRYLAVATIAFDISLVELFLPLVNGGSLLLRSRTLLLEPKRLFSELKQHDVNIVQLGPSSWSVMLESGVEIPPLKVAITTGEAVAPDLAERLGRVADIVWNLYGPTETTVWVTGQRLDSKASPTTPVVSAISAPIGIPLPRCTAIVVDEADRPVQYGSIGELMIGGAGLARGYRDNPELTVTKYVTLESGGQRLYRTGDLVSRDANGIIHYHGRIDDQLNIRGVRIEPREVETALLALPEVTQAAATWFVTPAGPRGLCCAIVWAPGQSLTFDEVQNCLRSKIPAAMVPSRFVALKNLPLTANGKVDRKSVRDASIANHRDEVPVINDALDVTDTEGRLLSIWANVLGTKTVTLDTHFFAEGGDSLSAIVMMMYVEKSLGAKMGPDAIAKAPRLRDFARTVEILRWQPVDLNNQKTIFPLVEEGDGPPLFFSNIDQKLGRSAPWKGGCPLYAIVQWAHGRGFVKAKSIQQLAAAQIREIRAIQNSGPYRIGGYSLGGLIALEIASQLHALDEEVELLFLLDPMSPVQYRSAQSGETVESHSYQSPPFAERLVRQLRNLVRDPVASLPKMGSKTMGELRKLRVWQRLAYHRLDLYGRYPSRLTSFLVPKNRWPAFWMMAQQLARSYVAQQYKGACLAVFHDQGGRYEIWQSILSETAELAVVEASHLGLFEEPAVNIWMDLVSHVVNASGDIPLKTDTSEAVPSTQVPDS</sequence>
<evidence type="ECO:0000259" key="1">
    <source>
        <dbReference type="PROSITE" id="PS50075"/>
    </source>
</evidence>
<reference evidence="2 3" key="1">
    <citation type="submission" date="2017-03" db="EMBL/GenBank/DDBJ databases">
        <authorList>
            <person name="Afonso C.L."/>
            <person name="Miller P.J."/>
            <person name="Scott M.A."/>
            <person name="Spackman E."/>
            <person name="Goraichik I."/>
            <person name="Dimitrov K.M."/>
            <person name="Suarez D.L."/>
            <person name="Swayne D.E."/>
        </authorList>
    </citation>
    <scope>NUCLEOTIDE SEQUENCE [LARGE SCALE GENOMIC DNA]</scope>
    <source>
        <strain evidence="2 3">CECT 8287</strain>
    </source>
</reference>
<protein>
    <submittedName>
        <fullName evidence="2">Dimodular nonribosomal peptide synthase</fullName>
    </submittedName>
</protein>
<dbReference type="AlphaFoldDB" id="A0A1Y5TV99"/>
<dbReference type="SUPFAM" id="SSF53474">
    <property type="entry name" value="alpha/beta-Hydrolases"/>
    <property type="match status" value="1"/>
</dbReference>
<dbReference type="Gene3D" id="3.30.300.30">
    <property type="match status" value="1"/>
</dbReference>
<dbReference type="Gene3D" id="1.10.1200.10">
    <property type="entry name" value="ACP-like"/>
    <property type="match status" value="1"/>
</dbReference>
<proteinExistence type="predicted"/>
<evidence type="ECO:0000313" key="3">
    <source>
        <dbReference type="Proteomes" id="UP000193827"/>
    </source>
</evidence>
<dbReference type="PROSITE" id="PS00455">
    <property type="entry name" value="AMP_BINDING"/>
    <property type="match status" value="1"/>
</dbReference>
<feature type="domain" description="Carrier" evidence="1">
    <location>
        <begin position="532"/>
        <end position="607"/>
    </location>
</feature>
<dbReference type="InterPro" id="IPR009081">
    <property type="entry name" value="PP-bd_ACP"/>
</dbReference>
<dbReference type="RefSeq" id="WP_176228712.1">
    <property type="nucleotide sequence ID" value="NZ_FWFL01000024.1"/>
</dbReference>